<dbReference type="EMBL" id="BAAAQM010000082">
    <property type="protein sequence ID" value="GAA2004638.1"/>
    <property type="molecule type" value="Genomic_DNA"/>
</dbReference>
<feature type="transmembrane region" description="Helical" evidence="1">
    <location>
        <begin position="187"/>
        <end position="207"/>
    </location>
</feature>
<sequence>MLAGAIGCTVFGAVSPLSTRSLIEYTAFGASISFAVAAGSTTAYVVGARIATRNLAVHPFDTVLRVLLRCVAAMRRLAPAWDRPDVARYLIHHVEAAAQAAERRTPWTSRAPLGDAGVRTALREPGEAVAQLLRAHKRPLALARSRAEFDKVADSLTAGLLAMATEDWKALFANAPEPRKRWMSSYAVTRALPAAVLGIAALVLPWVPPFRHSALPTASIRVSLATFAILRLVPGPSVADLIDKGLSRGFDASKRG</sequence>
<evidence type="ECO:0000256" key="1">
    <source>
        <dbReference type="SAM" id="Phobius"/>
    </source>
</evidence>
<protein>
    <recommendedName>
        <fullName evidence="4">Integral membrane protein</fullName>
    </recommendedName>
</protein>
<keyword evidence="1" id="KW-0472">Membrane</keyword>
<feature type="transmembrane region" description="Helical" evidence="1">
    <location>
        <begin position="26"/>
        <end position="46"/>
    </location>
</feature>
<comment type="caution">
    <text evidence="2">The sequence shown here is derived from an EMBL/GenBank/DDBJ whole genome shotgun (WGS) entry which is preliminary data.</text>
</comment>
<reference evidence="2 3" key="1">
    <citation type="journal article" date="2019" name="Int. J. Syst. Evol. Microbiol.">
        <title>The Global Catalogue of Microorganisms (GCM) 10K type strain sequencing project: providing services to taxonomists for standard genome sequencing and annotation.</title>
        <authorList>
            <consortium name="The Broad Institute Genomics Platform"/>
            <consortium name="The Broad Institute Genome Sequencing Center for Infectious Disease"/>
            <person name="Wu L."/>
            <person name="Ma J."/>
        </authorList>
    </citation>
    <scope>NUCLEOTIDE SEQUENCE [LARGE SCALE GENOMIC DNA]</scope>
    <source>
        <strain evidence="2 3">JCM 16013</strain>
    </source>
</reference>
<accession>A0ABN2TC66</accession>
<gene>
    <name evidence="2" type="ORF">GCM10009838_83570</name>
</gene>
<evidence type="ECO:0008006" key="4">
    <source>
        <dbReference type="Google" id="ProtNLM"/>
    </source>
</evidence>
<keyword evidence="3" id="KW-1185">Reference proteome</keyword>
<name>A0ABN2TC66_9ACTN</name>
<organism evidence="2 3">
    <name type="scientific">Catenulispora subtropica</name>
    <dbReference type="NCBI Taxonomy" id="450798"/>
    <lineage>
        <taxon>Bacteria</taxon>
        <taxon>Bacillati</taxon>
        <taxon>Actinomycetota</taxon>
        <taxon>Actinomycetes</taxon>
        <taxon>Catenulisporales</taxon>
        <taxon>Catenulisporaceae</taxon>
        <taxon>Catenulispora</taxon>
    </lineage>
</organism>
<proteinExistence type="predicted"/>
<keyword evidence="1" id="KW-0812">Transmembrane</keyword>
<dbReference type="Proteomes" id="UP001499854">
    <property type="component" value="Unassembled WGS sequence"/>
</dbReference>
<evidence type="ECO:0000313" key="3">
    <source>
        <dbReference type="Proteomes" id="UP001499854"/>
    </source>
</evidence>
<keyword evidence="1" id="KW-1133">Transmembrane helix</keyword>
<evidence type="ECO:0000313" key="2">
    <source>
        <dbReference type="EMBL" id="GAA2004638.1"/>
    </source>
</evidence>